<proteinExistence type="predicted"/>
<feature type="transmembrane region" description="Helical" evidence="1">
    <location>
        <begin position="157"/>
        <end position="186"/>
    </location>
</feature>
<feature type="non-terminal residue" evidence="3">
    <location>
        <position position="256"/>
    </location>
</feature>
<dbReference type="PANTHER" id="PTHR40465:SF1">
    <property type="entry name" value="DUF6534 DOMAIN-CONTAINING PROTEIN"/>
    <property type="match status" value="1"/>
</dbReference>
<dbReference type="Pfam" id="PF20152">
    <property type="entry name" value="DUF6534"/>
    <property type="match status" value="1"/>
</dbReference>
<feature type="transmembrane region" description="Helical" evidence="1">
    <location>
        <begin position="90"/>
        <end position="114"/>
    </location>
</feature>
<dbReference type="AlphaFoldDB" id="A0A0D7ANT0"/>
<keyword evidence="1" id="KW-1133">Transmembrane helix</keyword>
<feature type="transmembrane region" description="Helical" evidence="1">
    <location>
        <begin position="231"/>
        <end position="251"/>
    </location>
</feature>
<keyword evidence="1" id="KW-0812">Transmembrane</keyword>
<evidence type="ECO:0000313" key="4">
    <source>
        <dbReference type="Proteomes" id="UP000054144"/>
    </source>
</evidence>
<evidence type="ECO:0000313" key="3">
    <source>
        <dbReference type="EMBL" id="KIY53217.1"/>
    </source>
</evidence>
<accession>A0A0D7ANT0</accession>
<protein>
    <recommendedName>
        <fullName evidence="2">DUF6534 domain-containing protein</fullName>
    </recommendedName>
</protein>
<dbReference type="OrthoDB" id="2798516at2759"/>
<evidence type="ECO:0000259" key="2">
    <source>
        <dbReference type="Pfam" id="PF20152"/>
    </source>
</evidence>
<dbReference type="EMBL" id="KN881627">
    <property type="protein sequence ID" value="KIY53217.1"/>
    <property type="molecule type" value="Genomic_DNA"/>
</dbReference>
<feature type="domain" description="DUF6534" evidence="2">
    <location>
        <begin position="169"/>
        <end position="255"/>
    </location>
</feature>
<dbReference type="InterPro" id="IPR045339">
    <property type="entry name" value="DUF6534"/>
</dbReference>
<sequence>MSGIEFSTLLPTTSNTLGATFFGVIAASVMFGITSIMVFLYYHHFHNDFLLHKIAVRLQAFDTFHHALTLHAVYYYTIRNFGNLDASTSIVWYASLVQVLVNVIIILLVQSLYAHRVWRRKFLSTYSRAETTASNVHPVLAYQTFRSSTFSELEHVGITWAVSASLAGATAIDIFLALCMCWYLHLSTGLESILDSRIGAVIVYTLGSGALTSFGSVAALVAYIFLPNTFVYLSIEFLLTKLYVGSFVAMLNGRRQ</sequence>
<dbReference type="PANTHER" id="PTHR40465">
    <property type="entry name" value="CHROMOSOME 1, WHOLE GENOME SHOTGUN SEQUENCE"/>
    <property type="match status" value="1"/>
</dbReference>
<evidence type="ECO:0000256" key="1">
    <source>
        <dbReference type="SAM" id="Phobius"/>
    </source>
</evidence>
<feature type="transmembrane region" description="Helical" evidence="1">
    <location>
        <begin position="198"/>
        <end position="225"/>
    </location>
</feature>
<keyword evidence="4" id="KW-1185">Reference proteome</keyword>
<gene>
    <name evidence="3" type="ORF">FISHEDRAFT_33683</name>
</gene>
<organism evidence="3 4">
    <name type="scientific">Fistulina hepatica ATCC 64428</name>
    <dbReference type="NCBI Taxonomy" id="1128425"/>
    <lineage>
        <taxon>Eukaryota</taxon>
        <taxon>Fungi</taxon>
        <taxon>Dikarya</taxon>
        <taxon>Basidiomycota</taxon>
        <taxon>Agaricomycotina</taxon>
        <taxon>Agaricomycetes</taxon>
        <taxon>Agaricomycetidae</taxon>
        <taxon>Agaricales</taxon>
        <taxon>Fistulinaceae</taxon>
        <taxon>Fistulina</taxon>
    </lineage>
</organism>
<dbReference type="Proteomes" id="UP000054144">
    <property type="component" value="Unassembled WGS sequence"/>
</dbReference>
<keyword evidence="1" id="KW-0472">Membrane</keyword>
<reference evidence="3 4" key="1">
    <citation type="journal article" date="2015" name="Fungal Genet. Biol.">
        <title>Evolution of novel wood decay mechanisms in Agaricales revealed by the genome sequences of Fistulina hepatica and Cylindrobasidium torrendii.</title>
        <authorList>
            <person name="Floudas D."/>
            <person name="Held B.W."/>
            <person name="Riley R."/>
            <person name="Nagy L.G."/>
            <person name="Koehler G."/>
            <person name="Ransdell A.S."/>
            <person name="Younus H."/>
            <person name="Chow J."/>
            <person name="Chiniquy J."/>
            <person name="Lipzen A."/>
            <person name="Tritt A."/>
            <person name="Sun H."/>
            <person name="Haridas S."/>
            <person name="LaButti K."/>
            <person name="Ohm R.A."/>
            <person name="Kues U."/>
            <person name="Blanchette R.A."/>
            <person name="Grigoriev I.V."/>
            <person name="Minto R.E."/>
            <person name="Hibbett D.S."/>
        </authorList>
    </citation>
    <scope>NUCLEOTIDE SEQUENCE [LARGE SCALE GENOMIC DNA]</scope>
    <source>
        <strain evidence="3 4">ATCC 64428</strain>
    </source>
</reference>
<feature type="transmembrane region" description="Helical" evidence="1">
    <location>
        <begin position="20"/>
        <end position="42"/>
    </location>
</feature>
<name>A0A0D7ANT0_9AGAR</name>